<accession>A0A5C6CE35</accession>
<sequence length="136" mass="15252">MGRVISGCAWPENSAPSDSPIVLTRCSRASAQDALSPMTQDALSPMTCLDEASIARRWTAFLRTQLRLESHVIFENALTRNTVGQLIQRHQRLVHDPLHHLRCGFGRMDQPADLAGKEGQLLEVARHRFERRIGAQ</sequence>
<proteinExistence type="predicted"/>
<gene>
    <name evidence="1" type="ORF">Pla52o_30750</name>
</gene>
<reference evidence="1 2" key="1">
    <citation type="submission" date="2019-02" db="EMBL/GenBank/DDBJ databases">
        <title>Deep-cultivation of Planctomycetes and their phenomic and genomic characterization uncovers novel biology.</title>
        <authorList>
            <person name="Wiegand S."/>
            <person name="Jogler M."/>
            <person name="Boedeker C."/>
            <person name="Pinto D."/>
            <person name="Vollmers J."/>
            <person name="Rivas-Marin E."/>
            <person name="Kohn T."/>
            <person name="Peeters S.H."/>
            <person name="Heuer A."/>
            <person name="Rast P."/>
            <person name="Oberbeckmann S."/>
            <person name="Bunk B."/>
            <person name="Jeske O."/>
            <person name="Meyerdierks A."/>
            <person name="Storesund J.E."/>
            <person name="Kallscheuer N."/>
            <person name="Luecker S."/>
            <person name="Lage O.M."/>
            <person name="Pohl T."/>
            <person name="Merkel B.J."/>
            <person name="Hornburger P."/>
            <person name="Mueller R.-W."/>
            <person name="Bruemmer F."/>
            <person name="Labrenz M."/>
            <person name="Spormann A.M."/>
            <person name="Op Den Camp H."/>
            <person name="Overmann J."/>
            <person name="Amann R."/>
            <person name="Jetten M.S.M."/>
            <person name="Mascher T."/>
            <person name="Medema M.H."/>
            <person name="Devos D.P."/>
            <person name="Kaster A.-K."/>
            <person name="Ovreas L."/>
            <person name="Rohde M."/>
            <person name="Galperin M.Y."/>
            <person name="Jogler C."/>
        </authorList>
    </citation>
    <scope>NUCLEOTIDE SEQUENCE [LARGE SCALE GENOMIC DNA]</scope>
    <source>
        <strain evidence="1 2">Pla52o</strain>
    </source>
</reference>
<name>A0A5C6CE35_9BACT</name>
<protein>
    <submittedName>
        <fullName evidence="1">Uncharacterized protein</fullName>
    </submittedName>
</protein>
<evidence type="ECO:0000313" key="1">
    <source>
        <dbReference type="EMBL" id="TWU22027.1"/>
    </source>
</evidence>
<evidence type="ECO:0000313" key="2">
    <source>
        <dbReference type="Proteomes" id="UP000316304"/>
    </source>
</evidence>
<dbReference type="AlphaFoldDB" id="A0A5C6CE35"/>
<keyword evidence="2" id="KW-1185">Reference proteome</keyword>
<organism evidence="1 2">
    <name type="scientific">Novipirellula galeiformis</name>
    <dbReference type="NCBI Taxonomy" id="2528004"/>
    <lineage>
        <taxon>Bacteria</taxon>
        <taxon>Pseudomonadati</taxon>
        <taxon>Planctomycetota</taxon>
        <taxon>Planctomycetia</taxon>
        <taxon>Pirellulales</taxon>
        <taxon>Pirellulaceae</taxon>
        <taxon>Novipirellula</taxon>
    </lineage>
</organism>
<dbReference type="EMBL" id="SJPT01000005">
    <property type="protein sequence ID" value="TWU22027.1"/>
    <property type="molecule type" value="Genomic_DNA"/>
</dbReference>
<dbReference type="Proteomes" id="UP000316304">
    <property type="component" value="Unassembled WGS sequence"/>
</dbReference>
<comment type="caution">
    <text evidence="1">The sequence shown here is derived from an EMBL/GenBank/DDBJ whole genome shotgun (WGS) entry which is preliminary data.</text>
</comment>